<feature type="domain" description="Pyrrolo-quinoline quinone repeat" evidence="2">
    <location>
        <begin position="41"/>
        <end position="201"/>
    </location>
</feature>
<protein>
    <recommendedName>
        <fullName evidence="2">Pyrrolo-quinoline quinone repeat domain-containing protein</fullName>
    </recommendedName>
</protein>
<dbReference type="InterPro" id="IPR011047">
    <property type="entry name" value="Quinoprotein_ADH-like_sf"/>
</dbReference>
<dbReference type="PANTHER" id="PTHR34512">
    <property type="entry name" value="CELL SURFACE PROTEIN"/>
    <property type="match status" value="1"/>
</dbReference>
<feature type="region of interest" description="Disordered" evidence="1">
    <location>
        <begin position="279"/>
        <end position="311"/>
    </location>
</feature>
<feature type="domain" description="Pyrrolo-quinoline quinone repeat" evidence="2">
    <location>
        <begin position="240"/>
        <end position="395"/>
    </location>
</feature>
<organism evidence="3 4">
    <name type="scientific">Streptomyces katrae</name>
    <dbReference type="NCBI Taxonomy" id="68223"/>
    <lineage>
        <taxon>Bacteria</taxon>
        <taxon>Bacillati</taxon>
        <taxon>Actinomycetota</taxon>
        <taxon>Actinomycetes</taxon>
        <taxon>Kitasatosporales</taxon>
        <taxon>Streptomycetaceae</taxon>
        <taxon>Streptomyces</taxon>
    </lineage>
</organism>
<proteinExistence type="predicted"/>
<dbReference type="InterPro" id="IPR002372">
    <property type="entry name" value="PQQ_rpt_dom"/>
</dbReference>
<dbReference type="AlphaFoldDB" id="A0A0F4JPD3"/>
<name>A0A0F4JPD3_9ACTN</name>
<accession>A0A0F4JPD3</accession>
<comment type="caution">
    <text evidence="3">The sequence shown here is derived from an EMBL/GenBank/DDBJ whole genome shotgun (WGS) entry which is preliminary data.</text>
</comment>
<dbReference type="PANTHER" id="PTHR34512:SF30">
    <property type="entry name" value="OUTER MEMBRANE PROTEIN ASSEMBLY FACTOR BAMB"/>
    <property type="match status" value="1"/>
</dbReference>
<dbReference type="SUPFAM" id="SSF50998">
    <property type="entry name" value="Quinoprotein alcohol dehydrogenase-like"/>
    <property type="match status" value="1"/>
</dbReference>
<evidence type="ECO:0000259" key="2">
    <source>
        <dbReference type="Pfam" id="PF13360"/>
    </source>
</evidence>
<dbReference type="Proteomes" id="UP000033551">
    <property type="component" value="Unassembled WGS sequence"/>
</dbReference>
<dbReference type="EMBL" id="JZWV01000204">
    <property type="protein sequence ID" value="KJY35704.1"/>
    <property type="molecule type" value="Genomic_DNA"/>
</dbReference>
<keyword evidence="4" id="KW-1185">Reference proteome</keyword>
<dbReference type="PATRIC" id="fig|68223.7.peg.5194"/>
<dbReference type="Gene3D" id="2.130.10.10">
    <property type="entry name" value="YVTN repeat-like/Quinoprotein amine dehydrogenase"/>
    <property type="match status" value="2"/>
</dbReference>
<sequence>MAGTAVTLAVIASITAWILSHNGYLPGDAVVRTWAAAKDRPADGRPSGTWVVGDVAVRSRFDAVTGFGIADGQNGKKLWEYVPPGRSQICGSARHADASVLLVAYGEEGGGASEPAPQGKGCATVLALDVKDGRQLWTAQRTVTTGRLGQGARFLDTGRDLALVAHDHRDALGARTKDEHTSLRALDLRTGKPRWTAALPDRCGPQQVSVGKEQVFAVLECGGADRVSPGSSDGPELMTAAFNRETGALNWNVPVDARRPVRLGSTVAIESTDPLVLSDTGRYTPFGQDGRPRPGIEFSGGRGRTGEPDYPQTAITGERMYALEGFWEKGQRHRLVAFDLTTGEEVWKVTLDDPAAALTARGDRITVLGEWSTQSSKITDLLEYDADNGEELDDRRFRDAVPGAGTLYEHDGQLIIAGTGGDHTFTAYERW</sequence>
<dbReference type="InterPro" id="IPR015943">
    <property type="entry name" value="WD40/YVTN_repeat-like_dom_sf"/>
</dbReference>
<reference evidence="3 4" key="1">
    <citation type="submission" date="2015-02" db="EMBL/GenBank/DDBJ databases">
        <authorList>
            <person name="Ju K.-S."/>
            <person name="Doroghazi J.R."/>
            <person name="Metcalf W."/>
        </authorList>
    </citation>
    <scope>NUCLEOTIDE SEQUENCE [LARGE SCALE GENOMIC DNA]</scope>
    <source>
        <strain evidence="3 4">NRRL ISP-5550</strain>
    </source>
</reference>
<evidence type="ECO:0000256" key="1">
    <source>
        <dbReference type="SAM" id="MobiDB-lite"/>
    </source>
</evidence>
<gene>
    <name evidence="3" type="ORF">VR44_09330</name>
</gene>
<dbReference type="Pfam" id="PF13360">
    <property type="entry name" value="PQQ_2"/>
    <property type="match status" value="2"/>
</dbReference>
<evidence type="ECO:0000313" key="3">
    <source>
        <dbReference type="EMBL" id="KJY35704.1"/>
    </source>
</evidence>
<evidence type="ECO:0000313" key="4">
    <source>
        <dbReference type="Proteomes" id="UP000033551"/>
    </source>
</evidence>